<evidence type="ECO:0000313" key="3">
    <source>
        <dbReference type="Proteomes" id="UP000653797"/>
    </source>
</evidence>
<dbReference type="EMBL" id="JACXAA010000005">
    <property type="protein sequence ID" value="MBD2754264.1"/>
    <property type="molecule type" value="Genomic_DNA"/>
</dbReference>
<comment type="caution">
    <text evidence="2">The sequence shown here is derived from an EMBL/GenBank/DDBJ whole genome shotgun (WGS) entry which is preliminary data.</text>
</comment>
<evidence type="ECO:0000256" key="1">
    <source>
        <dbReference type="SAM" id="SignalP"/>
    </source>
</evidence>
<protein>
    <submittedName>
        <fullName evidence="2">Uncharacterized protein</fullName>
    </submittedName>
</protein>
<gene>
    <name evidence="2" type="ORF">IC230_15255</name>
</gene>
<evidence type="ECO:0000313" key="2">
    <source>
        <dbReference type="EMBL" id="MBD2754264.1"/>
    </source>
</evidence>
<organism evidence="2 3">
    <name type="scientific">Spirosoma validum</name>
    <dbReference type="NCBI Taxonomy" id="2771355"/>
    <lineage>
        <taxon>Bacteria</taxon>
        <taxon>Pseudomonadati</taxon>
        <taxon>Bacteroidota</taxon>
        <taxon>Cytophagia</taxon>
        <taxon>Cytophagales</taxon>
        <taxon>Cytophagaceae</taxon>
        <taxon>Spirosoma</taxon>
    </lineage>
</organism>
<reference evidence="2" key="1">
    <citation type="submission" date="2020-09" db="EMBL/GenBank/DDBJ databases">
        <authorList>
            <person name="Kim M.K."/>
        </authorList>
    </citation>
    <scope>NUCLEOTIDE SEQUENCE</scope>
    <source>
        <strain evidence="2">BT704</strain>
    </source>
</reference>
<name>A0A927B2A2_9BACT</name>
<keyword evidence="1" id="KW-0732">Signal</keyword>
<proteinExistence type="predicted"/>
<dbReference type="Proteomes" id="UP000653797">
    <property type="component" value="Unassembled WGS sequence"/>
</dbReference>
<keyword evidence="3" id="KW-1185">Reference proteome</keyword>
<dbReference type="AlphaFoldDB" id="A0A927B2A2"/>
<sequence>MKRNALLVVYLLFTMSTAFGQTKPASRLMAKTGEEVWVWTYPVKADKRKQYEHFVHDIFWPGASKLSPAEQRVFRLTRVMHPAQANPNGSYTYMFIMDPLIKGADYDIQSLTRKMYGTKQGNEYLKLFDGSLAGKDVGYKVIQSKD</sequence>
<feature type="signal peptide" evidence="1">
    <location>
        <begin position="1"/>
        <end position="20"/>
    </location>
</feature>
<accession>A0A927B2A2</accession>
<feature type="chain" id="PRO_5037963252" evidence="1">
    <location>
        <begin position="21"/>
        <end position="146"/>
    </location>
</feature>